<evidence type="ECO:0000313" key="2">
    <source>
        <dbReference type="EMBL" id="SDE58066.1"/>
    </source>
</evidence>
<feature type="transmembrane region" description="Helical" evidence="1">
    <location>
        <begin position="52"/>
        <end position="76"/>
    </location>
</feature>
<evidence type="ECO:0000256" key="1">
    <source>
        <dbReference type="SAM" id="Phobius"/>
    </source>
</evidence>
<dbReference type="STRING" id="675864.SAMN04489747_3805"/>
<evidence type="ECO:0000313" key="3">
    <source>
        <dbReference type="Proteomes" id="UP000198546"/>
    </source>
</evidence>
<organism evidence="2 3">
    <name type="scientific">Auraticoccus monumenti</name>
    <dbReference type="NCBI Taxonomy" id="675864"/>
    <lineage>
        <taxon>Bacteria</taxon>
        <taxon>Bacillati</taxon>
        <taxon>Actinomycetota</taxon>
        <taxon>Actinomycetes</taxon>
        <taxon>Propionibacteriales</taxon>
        <taxon>Propionibacteriaceae</taxon>
        <taxon>Auraticoccus</taxon>
    </lineage>
</organism>
<feature type="transmembrane region" description="Helical" evidence="1">
    <location>
        <begin position="83"/>
        <end position="107"/>
    </location>
</feature>
<evidence type="ECO:0008006" key="4">
    <source>
        <dbReference type="Google" id="ProtNLM"/>
    </source>
</evidence>
<protein>
    <recommendedName>
        <fullName evidence="4">Membrane domain of glycerophosphoryl diester phosphodiesterase</fullName>
    </recommendedName>
</protein>
<accession>A0A1G7E3M8</accession>
<reference evidence="2 3" key="1">
    <citation type="submission" date="2016-10" db="EMBL/GenBank/DDBJ databases">
        <authorList>
            <person name="de Groot N.N."/>
        </authorList>
    </citation>
    <scope>NUCLEOTIDE SEQUENCE [LARGE SCALE GENOMIC DNA]</scope>
    <source>
        <strain evidence="2 3">MON 2.2</strain>
    </source>
</reference>
<sequence>MTAAPLPATPGRARPEVARAAEQALLPLRPMTLGEILDVGFLVVQRNARVMVGLPLVVAVLEGVAVLLLLGVQVLVSRVASDVVAWVVVAVLGALGLLAAGVLVVWLSAVMSRFSLQTVLGDGFAPAVSRITWRANLRLLGPMTGFTVLAALLLGVLSYAASLSSLLLVPFTVGGDPVAATIGGVLYLAISAWLTSWAWAYPMLAVPAYALESATAPSWIGRPLAPTWMPASFFRAISLVGWRQVPRAVAVTACVLAMATAAVLLVLVAVLLAAAVYGPVLPVQWDDLAALATRPGTWFVLGALFTVLLGAVVPFAAAVQTIFYLDLRMRRDGLDLALRFDCVRVPQPQAPPPAPPWVGP</sequence>
<name>A0A1G7E3M8_9ACTN</name>
<feature type="transmembrane region" description="Helical" evidence="1">
    <location>
        <begin position="146"/>
        <end position="171"/>
    </location>
</feature>
<keyword evidence="3" id="KW-1185">Reference proteome</keyword>
<keyword evidence="1" id="KW-1133">Transmembrane helix</keyword>
<dbReference type="OrthoDB" id="121140at2"/>
<feature type="transmembrane region" description="Helical" evidence="1">
    <location>
        <begin position="219"/>
        <end position="237"/>
    </location>
</feature>
<proteinExistence type="predicted"/>
<keyword evidence="1" id="KW-0472">Membrane</keyword>
<feature type="transmembrane region" description="Helical" evidence="1">
    <location>
        <begin position="178"/>
        <end position="199"/>
    </location>
</feature>
<dbReference type="AlphaFoldDB" id="A0A1G7E3M8"/>
<feature type="transmembrane region" description="Helical" evidence="1">
    <location>
        <begin position="298"/>
        <end position="325"/>
    </location>
</feature>
<feature type="transmembrane region" description="Helical" evidence="1">
    <location>
        <begin position="249"/>
        <end position="278"/>
    </location>
</feature>
<keyword evidence="1" id="KW-0812">Transmembrane</keyword>
<dbReference type="EMBL" id="LT629688">
    <property type="protein sequence ID" value="SDE58066.1"/>
    <property type="molecule type" value="Genomic_DNA"/>
</dbReference>
<dbReference type="Proteomes" id="UP000198546">
    <property type="component" value="Chromosome i"/>
</dbReference>
<dbReference type="RefSeq" id="WP_090595680.1">
    <property type="nucleotide sequence ID" value="NZ_LT629688.1"/>
</dbReference>
<gene>
    <name evidence="2" type="ORF">SAMN04489747_3805</name>
</gene>